<dbReference type="Proteomes" id="UP000598971">
    <property type="component" value="Unassembled WGS sequence"/>
</dbReference>
<dbReference type="AlphaFoldDB" id="A0A8J8FFI7"/>
<proteinExistence type="predicted"/>
<evidence type="ECO:0000313" key="1">
    <source>
        <dbReference type="EMBL" id="NNV56755.1"/>
    </source>
</evidence>
<organism evidence="1 2">
    <name type="scientific">Limnovirga soli</name>
    <dbReference type="NCBI Taxonomy" id="2656915"/>
    <lineage>
        <taxon>Bacteria</taxon>
        <taxon>Pseudomonadati</taxon>
        <taxon>Bacteroidota</taxon>
        <taxon>Chitinophagia</taxon>
        <taxon>Chitinophagales</taxon>
        <taxon>Chitinophagaceae</taxon>
        <taxon>Limnovirga</taxon>
    </lineage>
</organism>
<gene>
    <name evidence="1" type="ORF">GD597_14885</name>
</gene>
<dbReference type="RefSeq" id="WP_171608694.1">
    <property type="nucleotide sequence ID" value="NZ_WHPF01000010.1"/>
</dbReference>
<accession>A0A8J8FFI7</accession>
<evidence type="ECO:0000313" key="2">
    <source>
        <dbReference type="Proteomes" id="UP000598971"/>
    </source>
</evidence>
<reference evidence="1" key="1">
    <citation type="submission" date="2019-10" db="EMBL/GenBank/DDBJ databases">
        <title>Draft genome sequence of Panacibacter sp. KCS-6.</title>
        <authorList>
            <person name="Yim K.J."/>
        </authorList>
    </citation>
    <scope>NUCLEOTIDE SEQUENCE</scope>
    <source>
        <strain evidence="1">KCS-6</strain>
    </source>
</reference>
<protein>
    <submittedName>
        <fullName evidence="1">Uncharacterized protein</fullName>
    </submittedName>
</protein>
<sequence length="73" mass="8184">MPNEEDFFITFAGRQVKVSPVINGGNIYFIIHFASQVIIAEELVNETWQWYEADKGATPLAAELGEIIEAIDI</sequence>
<dbReference type="EMBL" id="WHPF01000010">
    <property type="protein sequence ID" value="NNV56755.1"/>
    <property type="molecule type" value="Genomic_DNA"/>
</dbReference>
<comment type="caution">
    <text evidence="1">The sequence shown here is derived from an EMBL/GenBank/DDBJ whole genome shotgun (WGS) entry which is preliminary data.</text>
</comment>
<keyword evidence="2" id="KW-1185">Reference proteome</keyword>
<name>A0A8J8FFI7_9BACT</name>